<organism evidence="2 3">
    <name type="scientific">Halonotius roseus</name>
    <dbReference type="NCBI Taxonomy" id="2511997"/>
    <lineage>
        <taxon>Archaea</taxon>
        <taxon>Methanobacteriati</taxon>
        <taxon>Methanobacteriota</taxon>
        <taxon>Stenosarchaea group</taxon>
        <taxon>Halobacteria</taxon>
        <taxon>Halobacteriales</taxon>
        <taxon>Haloferacaceae</taxon>
        <taxon>Halonotius</taxon>
    </lineage>
</organism>
<gene>
    <name evidence="2" type="ORF">EWF95_10935</name>
</gene>
<dbReference type="AlphaFoldDB" id="A0A544QLR9"/>
<evidence type="ECO:0000313" key="2">
    <source>
        <dbReference type="EMBL" id="TQQ79522.1"/>
    </source>
</evidence>
<accession>A0A544QLR9</accession>
<name>A0A544QLR9_9EURY</name>
<dbReference type="RefSeq" id="WP_142444111.1">
    <property type="nucleotide sequence ID" value="NZ_SESI01000003.1"/>
</dbReference>
<feature type="transmembrane region" description="Helical" evidence="1">
    <location>
        <begin position="82"/>
        <end position="100"/>
    </location>
</feature>
<keyword evidence="1" id="KW-0812">Transmembrane</keyword>
<sequence>MTALPDRTTVVSELFRAGVVGAALLALGESMAMAAGTAAGFLALRALGDAIQRVVGDYADHVLLGGAILVGVALLARSGIGVSWVVGGALVGGWLLVDGVQQLRYGRTRDQSVAPLVADGNGPIRGFLRALLGRLLAPITLSRTADVSR</sequence>
<feature type="transmembrane region" description="Helical" evidence="1">
    <location>
        <begin position="58"/>
        <end position="76"/>
    </location>
</feature>
<evidence type="ECO:0000256" key="1">
    <source>
        <dbReference type="SAM" id="Phobius"/>
    </source>
</evidence>
<keyword evidence="1" id="KW-1133">Transmembrane helix</keyword>
<reference evidence="2 3" key="1">
    <citation type="submission" date="2019-02" db="EMBL/GenBank/DDBJ databases">
        <title>Halonotius sp. a new haloqrchaeon isolated from saline water.</title>
        <authorList>
            <person name="Duran-Viseras A."/>
            <person name="Sanchez-Porro C."/>
            <person name="Ventosa A."/>
        </authorList>
    </citation>
    <scope>NUCLEOTIDE SEQUENCE [LARGE SCALE GENOMIC DNA]</scope>
    <source>
        <strain evidence="2 3">F9-27</strain>
    </source>
</reference>
<evidence type="ECO:0000313" key="3">
    <source>
        <dbReference type="Proteomes" id="UP000315385"/>
    </source>
</evidence>
<dbReference type="Proteomes" id="UP000315385">
    <property type="component" value="Unassembled WGS sequence"/>
</dbReference>
<protein>
    <submittedName>
        <fullName evidence="2">Uncharacterized protein</fullName>
    </submittedName>
</protein>
<keyword evidence="3" id="KW-1185">Reference proteome</keyword>
<comment type="caution">
    <text evidence="2">The sequence shown here is derived from an EMBL/GenBank/DDBJ whole genome shotgun (WGS) entry which is preliminary data.</text>
</comment>
<feature type="transmembrane region" description="Helical" evidence="1">
    <location>
        <begin position="20"/>
        <end position="46"/>
    </location>
</feature>
<proteinExistence type="predicted"/>
<keyword evidence="1" id="KW-0472">Membrane</keyword>
<dbReference type="EMBL" id="SESI01000003">
    <property type="protein sequence ID" value="TQQ79522.1"/>
    <property type="molecule type" value="Genomic_DNA"/>
</dbReference>